<dbReference type="Proteomes" id="UP000613740">
    <property type="component" value="Unassembled WGS sequence"/>
</dbReference>
<dbReference type="PROSITE" id="PS00094">
    <property type="entry name" value="C5_MTASE_1"/>
    <property type="match status" value="1"/>
</dbReference>
<feature type="coiled-coil region" evidence="6">
    <location>
        <begin position="1161"/>
        <end position="1188"/>
    </location>
</feature>
<name>A0A835SV27_9CHLO</name>
<dbReference type="InterPro" id="IPR001525">
    <property type="entry name" value="C5_MeTfrase"/>
</dbReference>
<dbReference type="OrthoDB" id="544847at2759"/>
<evidence type="ECO:0000256" key="7">
    <source>
        <dbReference type="SAM" id="MobiDB-lite"/>
    </source>
</evidence>
<feature type="region of interest" description="Disordered" evidence="7">
    <location>
        <begin position="1281"/>
        <end position="1310"/>
    </location>
</feature>
<dbReference type="PROSITE" id="PS00095">
    <property type="entry name" value="C5_MTASE_2"/>
    <property type="match status" value="1"/>
</dbReference>
<evidence type="ECO:0000256" key="4">
    <source>
        <dbReference type="ARBA" id="ARBA00022691"/>
    </source>
</evidence>
<dbReference type="Gene3D" id="3.90.120.10">
    <property type="entry name" value="DNA Methylase, subunit A, domain 2"/>
    <property type="match status" value="1"/>
</dbReference>
<sequence>MPAVATAQVSTIWSSSLRAQLLAPRPAAAAAPATGASGTVTSASEGPQQGDGLLQLRAVNASGLEAAASTRQGSGWKLQGISARLPLAALEQDDTVAAGGAALGSRVVYQSAVTAALSGSNGRQRRWLRPGAIVRVAHYEHQQAPGRGPRAATDDAAHAATGSSAASSPAGVPASPTCATARTYLVQALYRDQLHGVKNGGEPMAQLRVLLPGRDTVLEDAAAEHELFLLDTTAEGADADTWSEAEENEGGEGTRVGAITGTSGLFEPRSGSTDRSRLEARRLARLRPEETLVTLPLSALDAAEVLRAKDLSSRPCDHTHRLENAQADLHLQRSNARGVAAGLPPTYIYRHVYCPRQGLFRSLRREQLRLGQWIDPQQLAPAAAFGQVAAPSGSGQVPLRLPSKDVAAAAELLPDGSGFTLAGATYKVGEFMYVDPREAGGQEGEPWAVVQLAAVTQQAKGHLTTPGAGGGGGKGRKKAPSLQLTVHRFLRPEDVCPEQAHAADWWDLLAPPPPPPPSAAASDASSCSSATCTSLLCVPVSTVAGKCAVVVAGAQQGPAAGPALPGVRALDTFRVVGSALPPPRDRPEAEKEDQQAGGGWLRDLWAAAAAAGNASSAGTFGRASAATSGPLLPPPVRPLATLDIFAGCGGLSEGLHQSGVSSTLWAVEYEENAAAAYQLNNPQTAVLAGDCNALLQAAMVRAGQARNCVVNKAHAPAEAVEAEAAATKNKRSSSAAAKPAAQPPLQPQPPLPQPGEVELLVGGPPCQGFSGLNRHPGSDKAVRNNSLVGSYLSYCDFYRPRYFILENVMGFVLAQPVQPTEGGLKSRQRRVRIGSRHSSSGTSSSRSSGSSTPSRGNDSGSGSGADDGPDWSSGAESEGENELQDGTQSEPEGPTSSSSGGASFTGPASSPSTAATIAAGPAACRVNYFKLAVRTLLDMGYQVRFGALNAGNHGVPQSRKRVFIIAALPDELLPNWPRPLHAFRVAAAAGQNREGQQDQPLIQLPGGCYFANGAGQRLAGTPLRAVTVRDAIGNLPPIAPGTKGSSAVPLPAPVSAFQRRLAEVEVAEASHSSSSGHVSGVEAVSPPAHQQQRQVQQQQQQQQQRQLTHHVLEQPLGERHRDVASFVPPGMDFSAVLSDKAAAAAALAAATADDTLGSGSALQSQQKQQQYEAQLEALKERYPQLESRSARSGFYGRLSQSGYFRTAITNPRVESSTGWSLHPDTSQQRSVSVREVARSQGFPDHHVFGGRTEACYRQVGNAVPPPLALALGLQLRQALQQAQRGRVREEPSEGAAERAHMEAGEVEKQQ</sequence>
<comment type="caution">
    <text evidence="8">The sequence shown here is derived from an EMBL/GenBank/DDBJ whole genome shotgun (WGS) entry which is preliminary data.</text>
</comment>
<evidence type="ECO:0000313" key="9">
    <source>
        <dbReference type="Proteomes" id="UP000613740"/>
    </source>
</evidence>
<feature type="compositionally biased region" description="Low complexity" evidence="7">
    <location>
        <begin position="158"/>
        <end position="175"/>
    </location>
</feature>
<comment type="similarity">
    <text evidence="5">Belongs to the class I-like SAM-binding methyltransferase superfamily. C5-methyltransferase family.</text>
</comment>
<evidence type="ECO:0000256" key="3">
    <source>
        <dbReference type="ARBA" id="ARBA00022679"/>
    </source>
</evidence>
<feature type="compositionally biased region" description="Pro residues" evidence="7">
    <location>
        <begin position="741"/>
        <end position="753"/>
    </location>
</feature>
<dbReference type="GO" id="GO:0032259">
    <property type="term" value="P:methylation"/>
    <property type="evidence" value="ECO:0007669"/>
    <property type="project" value="UniProtKB-KW"/>
</dbReference>
<feature type="compositionally biased region" description="Basic and acidic residues" evidence="7">
    <location>
        <begin position="583"/>
        <end position="594"/>
    </location>
</feature>
<feature type="active site" evidence="5">
    <location>
        <position position="766"/>
    </location>
</feature>
<proteinExistence type="inferred from homology"/>
<evidence type="ECO:0000256" key="2">
    <source>
        <dbReference type="ARBA" id="ARBA00022603"/>
    </source>
</evidence>
<dbReference type="GO" id="GO:0044027">
    <property type="term" value="P:negative regulation of gene expression via chromosomal CpG island methylation"/>
    <property type="evidence" value="ECO:0007669"/>
    <property type="project" value="TreeGrafter"/>
</dbReference>
<dbReference type="PANTHER" id="PTHR10629">
    <property type="entry name" value="CYTOSINE-SPECIFIC METHYLTRANSFERASE"/>
    <property type="match status" value="1"/>
</dbReference>
<accession>A0A835SV27</accession>
<feature type="compositionally biased region" description="Basic residues" evidence="7">
    <location>
        <begin position="826"/>
        <end position="835"/>
    </location>
</feature>
<evidence type="ECO:0000256" key="5">
    <source>
        <dbReference type="PROSITE-ProRule" id="PRU01016"/>
    </source>
</evidence>
<dbReference type="InterPro" id="IPR029063">
    <property type="entry name" value="SAM-dependent_MTases_sf"/>
</dbReference>
<evidence type="ECO:0000256" key="6">
    <source>
        <dbReference type="SAM" id="Coils"/>
    </source>
</evidence>
<dbReference type="Gene3D" id="3.40.50.150">
    <property type="entry name" value="Vaccinia Virus protein VP39"/>
    <property type="match status" value="2"/>
</dbReference>
<dbReference type="GO" id="GO:0003677">
    <property type="term" value="F:DNA binding"/>
    <property type="evidence" value="ECO:0007669"/>
    <property type="project" value="TreeGrafter"/>
</dbReference>
<reference evidence="8" key="1">
    <citation type="journal article" date="2020" name="bioRxiv">
        <title>Comparative genomics of Chlamydomonas.</title>
        <authorList>
            <person name="Craig R.J."/>
            <person name="Hasan A.R."/>
            <person name="Ness R.W."/>
            <person name="Keightley P.D."/>
        </authorList>
    </citation>
    <scope>NUCLEOTIDE SEQUENCE</scope>
    <source>
        <strain evidence="8">CCAP 11/173</strain>
    </source>
</reference>
<dbReference type="EMBL" id="JAEHOD010000107">
    <property type="protein sequence ID" value="KAG2426381.1"/>
    <property type="molecule type" value="Genomic_DNA"/>
</dbReference>
<protein>
    <recommendedName>
        <fullName evidence="1">DNA (cytosine-5-)-methyltransferase</fullName>
        <ecNumber evidence="1">2.1.1.37</ecNumber>
    </recommendedName>
</protein>
<feature type="region of interest" description="Disordered" evidence="7">
    <location>
        <begin position="141"/>
        <end position="175"/>
    </location>
</feature>
<dbReference type="InterPro" id="IPR018117">
    <property type="entry name" value="C5_DNA_meth_AS"/>
</dbReference>
<feature type="region of interest" description="Disordered" evidence="7">
    <location>
        <begin position="578"/>
        <end position="597"/>
    </location>
</feature>
<dbReference type="InterPro" id="IPR043151">
    <property type="entry name" value="BAH_sf"/>
</dbReference>
<feature type="compositionally biased region" description="Low complexity" evidence="7">
    <location>
        <begin position="1067"/>
        <end position="1106"/>
    </location>
</feature>
<keyword evidence="6" id="KW-0175">Coiled coil</keyword>
<gene>
    <name evidence="8" type="ORF">HYH02_014809</name>
</gene>
<evidence type="ECO:0000313" key="8">
    <source>
        <dbReference type="EMBL" id="KAG2426381.1"/>
    </source>
</evidence>
<dbReference type="InterPro" id="IPR031303">
    <property type="entry name" value="C5_meth_CS"/>
</dbReference>
<dbReference type="InterPro" id="IPR050390">
    <property type="entry name" value="C5-Methyltransferase"/>
</dbReference>
<keyword evidence="9" id="KW-1185">Reference proteome</keyword>
<keyword evidence="4 5" id="KW-0949">S-adenosyl-L-methionine</keyword>
<dbReference type="GO" id="GO:0005634">
    <property type="term" value="C:nucleus"/>
    <property type="evidence" value="ECO:0007669"/>
    <property type="project" value="TreeGrafter"/>
</dbReference>
<feature type="region of interest" description="Disordered" evidence="7">
    <location>
        <begin position="244"/>
        <end position="274"/>
    </location>
</feature>
<organism evidence="8 9">
    <name type="scientific">Chlamydomonas schloesseri</name>
    <dbReference type="NCBI Taxonomy" id="2026947"/>
    <lineage>
        <taxon>Eukaryota</taxon>
        <taxon>Viridiplantae</taxon>
        <taxon>Chlorophyta</taxon>
        <taxon>core chlorophytes</taxon>
        <taxon>Chlorophyceae</taxon>
        <taxon>CS clade</taxon>
        <taxon>Chlamydomonadales</taxon>
        <taxon>Chlamydomonadaceae</taxon>
        <taxon>Chlamydomonas</taxon>
    </lineage>
</organism>
<dbReference type="Pfam" id="PF00145">
    <property type="entry name" value="DNA_methylase"/>
    <property type="match status" value="4"/>
</dbReference>
<evidence type="ECO:0000256" key="1">
    <source>
        <dbReference type="ARBA" id="ARBA00011975"/>
    </source>
</evidence>
<feature type="region of interest" description="Disordered" evidence="7">
    <location>
        <begin position="1067"/>
        <end position="1107"/>
    </location>
</feature>
<dbReference type="GO" id="GO:0003886">
    <property type="term" value="F:DNA (cytosine-5-)-methyltransferase activity"/>
    <property type="evidence" value="ECO:0007669"/>
    <property type="project" value="UniProtKB-EC"/>
</dbReference>
<dbReference type="PANTHER" id="PTHR10629:SF52">
    <property type="entry name" value="DNA (CYTOSINE-5)-METHYLTRANSFERASE 1"/>
    <property type="match status" value="1"/>
</dbReference>
<dbReference type="EC" id="2.1.1.37" evidence="1"/>
<feature type="region of interest" description="Disordered" evidence="7">
    <location>
        <begin position="721"/>
        <end position="762"/>
    </location>
</feature>
<feature type="region of interest" description="Disordered" evidence="7">
    <location>
        <begin position="820"/>
        <end position="914"/>
    </location>
</feature>
<feature type="compositionally biased region" description="Low complexity" evidence="7">
    <location>
        <begin position="893"/>
        <end position="914"/>
    </location>
</feature>
<dbReference type="PROSITE" id="PS51679">
    <property type="entry name" value="SAM_MT_C5"/>
    <property type="match status" value="1"/>
</dbReference>
<dbReference type="Gene3D" id="2.30.30.490">
    <property type="match status" value="1"/>
</dbReference>
<keyword evidence="3 5" id="KW-0808">Transferase</keyword>
<keyword evidence="2 5" id="KW-0489">Methyltransferase</keyword>
<feature type="compositionally biased region" description="Basic and acidic residues" evidence="7">
    <location>
        <begin position="1286"/>
        <end position="1310"/>
    </location>
</feature>
<feature type="compositionally biased region" description="Low complexity" evidence="7">
    <location>
        <begin position="836"/>
        <end position="858"/>
    </location>
</feature>
<dbReference type="PRINTS" id="PR00105">
    <property type="entry name" value="C5METTRFRASE"/>
</dbReference>
<dbReference type="SUPFAM" id="SSF53335">
    <property type="entry name" value="S-adenosyl-L-methionine-dependent methyltransferases"/>
    <property type="match status" value="1"/>
</dbReference>